<comment type="caution">
    <text evidence="1">The sequence shown here is derived from an EMBL/GenBank/DDBJ whole genome shotgun (WGS) entry which is preliminary data.</text>
</comment>
<name>A0ABW4A4N2_9ACTN</name>
<dbReference type="EMBL" id="JBHTMK010000007">
    <property type="protein sequence ID" value="MFD1365082.1"/>
    <property type="molecule type" value="Genomic_DNA"/>
</dbReference>
<reference evidence="2" key="1">
    <citation type="journal article" date="2019" name="Int. J. Syst. Evol. Microbiol.">
        <title>The Global Catalogue of Microorganisms (GCM) 10K type strain sequencing project: providing services to taxonomists for standard genome sequencing and annotation.</title>
        <authorList>
            <consortium name="The Broad Institute Genomics Platform"/>
            <consortium name="The Broad Institute Genome Sequencing Center for Infectious Disease"/>
            <person name="Wu L."/>
            <person name="Ma J."/>
        </authorList>
    </citation>
    <scope>NUCLEOTIDE SEQUENCE [LARGE SCALE GENOMIC DNA]</scope>
    <source>
        <strain evidence="2">CCM 7526</strain>
    </source>
</reference>
<organism evidence="1 2">
    <name type="scientific">Actinoplanes sichuanensis</name>
    <dbReference type="NCBI Taxonomy" id="512349"/>
    <lineage>
        <taxon>Bacteria</taxon>
        <taxon>Bacillati</taxon>
        <taxon>Actinomycetota</taxon>
        <taxon>Actinomycetes</taxon>
        <taxon>Micromonosporales</taxon>
        <taxon>Micromonosporaceae</taxon>
        <taxon>Actinoplanes</taxon>
    </lineage>
</organism>
<evidence type="ECO:0008006" key="3">
    <source>
        <dbReference type="Google" id="ProtNLM"/>
    </source>
</evidence>
<dbReference type="Proteomes" id="UP001597183">
    <property type="component" value="Unassembled WGS sequence"/>
</dbReference>
<dbReference type="RefSeq" id="WP_317795188.1">
    <property type="nucleotide sequence ID" value="NZ_AP028461.1"/>
</dbReference>
<accession>A0ABW4A4N2</accession>
<evidence type="ECO:0000313" key="1">
    <source>
        <dbReference type="EMBL" id="MFD1365082.1"/>
    </source>
</evidence>
<evidence type="ECO:0000313" key="2">
    <source>
        <dbReference type="Proteomes" id="UP001597183"/>
    </source>
</evidence>
<protein>
    <recommendedName>
        <fullName evidence="3">DUF1902 domain-containing protein</fullName>
    </recommendedName>
</protein>
<keyword evidence="2" id="KW-1185">Reference proteome</keyword>
<proteinExistence type="predicted"/>
<sequence length="83" mass="9502">MNPEIKYVLLYRTPSRWRISIVEADGSMGCGALPDTAPDVPAEVAQQDMLDHLRRHWDFAGELTWQETKPDWWAAEPVPGQRP</sequence>
<gene>
    <name evidence="1" type="ORF">ACFQ5G_06960</name>
</gene>